<dbReference type="RefSeq" id="WP_156231379.1">
    <property type="nucleotide sequence ID" value="NZ_CP046455.1"/>
</dbReference>
<protein>
    <recommendedName>
        <fullName evidence="3">N-acetyltransferase domain-containing protein</fullName>
    </recommendedName>
</protein>
<dbReference type="PANTHER" id="PTHR41368:SF1">
    <property type="entry name" value="PROTEIN YGHO"/>
    <property type="match status" value="1"/>
</dbReference>
<sequence length="362" mass="39704">MNPGAAAISVAPVRELSELGDFIDLPLHLGEEYRRRHVPLLATDIKQWFRGRGWFPGIDLLLARRGGEVVGRAITHRSAALDTKLGIRAQLFGALDATDPEVVRALLAEVEVRGRLAGCSQVFGPVTPLPNVTGGAVTAGFEHPGFMDTTWNGPAVPEALEAAGYQRWGEADTWEVPQIPEVSAPTAAEWGRARLRYPGRFGLAKRLLPALNASFEQLPYFTPITAAQMKSQTSGLELLMDPKLIPLVEIEGELACFALVIPDPVGILRRRGGRLGLPELLRLLRHRPKDAVLIIQGTLPEYQGQGLLSLLTRQLYANLRAGGYRQLRVTFIGRDNPASARVFEKAGGHRLHAISFYRRELS</sequence>
<dbReference type="Proteomes" id="UP000424462">
    <property type="component" value="Chromosome"/>
</dbReference>
<dbReference type="AlphaFoldDB" id="A0A6B8WAS9"/>
<dbReference type="EMBL" id="CP046455">
    <property type="protein sequence ID" value="QGU07946.1"/>
    <property type="molecule type" value="Genomic_DNA"/>
</dbReference>
<evidence type="ECO:0000313" key="2">
    <source>
        <dbReference type="Proteomes" id="UP000424462"/>
    </source>
</evidence>
<gene>
    <name evidence="1" type="ORF">COCCU_10135</name>
</gene>
<evidence type="ECO:0008006" key="3">
    <source>
        <dbReference type="Google" id="ProtNLM"/>
    </source>
</evidence>
<keyword evidence="2" id="KW-1185">Reference proteome</keyword>
<proteinExistence type="predicted"/>
<dbReference type="InterPro" id="IPR016181">
    <property type="entry name" value="Acyl_CoA_acyltransferase"/>
</dbReference>
<name>A0A6B8WAS9_9CORY</name>
<accession>A0A6B8WAS9</accession>
<dbReference type="SUPFAM" id="SSF55729">
    <property type="entry name" value="Acyl-CoA N-acyltransferases (Nat)"/>
    <property type="match status" value="1"/>
</dbReference>
<reference evidence="1 2" key="1">
    <citation type="submission" date="2019-11" db="EMBL/GenBank/DDBJ databases">
        <title>Complete genome sequence of Corynebacterium kalinowskii 1959, a novel Corynebacterium species isolated from soil of a small paddock in Vilsendorf, Germany.</title>
        <authorList>
            <person name="Schaffert L."/>
            <person name="Ruwe M."/>
            <person name="Milse J."/>
            <person name="Hanuschka K."/>
            <person name="Ortseifen V."/>
            <person name="Droste J."/>
            <person name="Brandt D."/>
            <person name="Schlueter L."/>
            <person name="Kutter Y."/>
            <person name="Vinke S."/>
            <person name="Viehoefer P."/>
            <person name="Jacob L."/>
            <person name="Luebke N.-C."/>
            <person name="Schulte-Berndt E."/>
            <person name="Hain C."/>
            <person name="Linder M."/>
            <person name="Schmidt P."/>
            <person name="Wollenschlaeger L."/>
            <person name="Luttermann T."/>
            <person name="Thieme E."/>
            <person name="Hassa J."/>
            <person name="Haak M."/>
            <person name="Wittchen M."/>
            <person name="Mentz A."/>
            <person name="Persicke M."/>
            <person name="Busche T."/>
            <person name="Ruckert C."/>
        </authorList>
    </citation>
    <scope>NUCLEOTIDE SEQUENCE [LARGE SCALE GENOMIC DNA]</scope>
    <source>
        <strain evidence="1 2">2039</strain>
    </source>
</reference>
<dbReference type="Gene3D" id="3.40.630.30">
    <property type="match status" value="1"/>
</dbReference>
<evidence type="ECO:0000313" key="1">
    <source>
        <dbReference type="EMBL" id="QGU07946.1"/>
    </source>
</evidence>
<dbReference type="KEGG" id="cok:COCCU_10135"/>
<dbReference type="PANTHER" id="PTHR41368">
    <property type="entry name" value="PROTEIN YGHO"/>
    <property type="match status" value="1"/>
</dbReference>
<organism evidence="1 2">
    <name type="scientific">Corynebacterium occultum</name>
    <dbReference type="NCBI Taxonomy" id="2675219"/>
    <lineage>
        <taxon>Bacteria</taxon>
        <taxon>Bacillati</taxon>
        <taxon>Actinomycetota</taxon>
        <taxon>Actinomycetes</taxon>
        <taxon>Mycobacteriales</taxon>
        <taxon>Corynebacteriaceae</taxon>
        <taxon>Corynebacterium</taxon>
    </lineage>
</organism>
<dbReference type="InterPro" id="IPR039968">
    <property type="entry name" value="BcerS-like"/>
</dbReference>